<dbReference type="InterPro" id="IPR001959">
    <property type="entry name" value="Transposase"/>
</dbReference>
<dbReference type="GO" id="GO:0006310">
    <property type="term" value="P:DNA recombination"/>
    <property type="evidence" value="ECO:0007669"/>
    <property type="project" value="UniProtKB-KW"/>
</dbReference>
<accession>A0A0X3UZK2</accession>
<dbReference type="GO" id="GO:0003677">
    <property type="term" value="F:DNA binding"/>
    <property type="evidence" value="ECO:0007669"/>
    <property type="project" value="UniProtKB-KW"/>
</dbReference>
<feature type="domain" description="Probable transposase IS891/IS1136/IS1341" evidence="6">
    <location>
        <begin position="188"/>
        <end position="297"/>
    </location>
</feature>
<keyword evidence="4" id="KW-0233">DNA recombination</keyword>
<name>A0A0X3UZK2_9ACTN</name>
<evidence type="ECO:0000256" key="1">
    <source>
        <dbReference type="ARBA" id="ARBA00008761"/>
    </source>
</evidence>
<gene>
    <name evidence="8" type="ORF">ADL12_17590</name>
</gene>
<protein>
    <submittedName>
        <fullName evidence="8">Transposase</fullName>
    </submittedName>
</protein>
<dbReference type="InterPro" id="IPR010095">
    <property type="entry name" value="Cas12f1-like_TNB"/>
</dbReference>
<evidence type="ECO:0000256" key="5">
    <source>
        <dbReference type="SAM" id="MobiDB-lite"/>
    </source>
</evidence>
<feature type="domain" description="Cas12f1-like TNB" evidence="7">
    <location>
        <begin position="320"/>
        <end position="382"/>
    </location>
</feature>
<keyword evidence="9" id="KW-1185">Reference proteome</keyword>
<evidence type="ECO:0000313" key="9">
    <source>
        <dbReference type="Proteomes" id="UP000053923"/>
    </source>
</evidence>
<feature type="compositionally biased region" description="Basic residues" evidence="5">
    <location>
        <begin position="257"/>
        <end position="266"/>
    </location>
</feature>
<sequence length="408" mass="45508">MTTQREAGQGIGHARYTYRLRVSSTARTALLFEWDRCRWIWNECVAKSREVHAHNRAHPADQLTCGPAQLDKMLTDARARTPWLRDGASVPQQQIIRDFAKSRSKALKDIDNRLPIKQRAGMPRHKKKREADPTLNYTTRGFRLKDGRLHLAGGIVLTVVWSRELPAAPSSVRVYRDAVGHWYASFVIATEVQPLPPSGKVLGVDWGVKETATTTSDAHDLPHPQHGRKAQAELTRYDRMVARRKPKKGQASSKGHREAKKWRAKTYAKIARQRQDTSRKWAKRVVRDHDAVAVEDFRPKFLAKTTMARKAADAAIGATKQALIEMGRKHGRDIRLVHPAHTTMDCASCGARTKHALPLSERTYTCTTCGVVSSRDKNSARVMLVRAGLNPAGAEGVSPLGALLPEAA</sequence>
<evidence type="ECO:0000259" key="7">
    <source>
        <dbReference type="Pfam" id="PF07282"/>
    </source>
</evidence>
<dbReference type="EMBL" id="LLZG01000118">
    <property type="protein sequence ID" value="KUL37939.1"/>
    <property type="molecule type" value="Genomic_DNA"/>
</dbReference>
<proteinExistence type="inferred from homology"/>
<comment type="caution">
    <text evidence="8">The sequence shown here is derived from an EMBL/GenBank/DDBJ whole genome shotgun (WGS) entry which is preliminary data.</text>
</comment>
<keyword evidence="3" id="KW-0238">DNA-binding</keyword>
<evidence type="ECO:0000259" key="6">
    <source>
        <dbReference type="Pfam" id="PF01385"/>
    </source>
</evidence>
<reference evidence="9" key="1">
    <citation type="submission" date="2015-10" db="EMBL/GenBank/DDBJ databases">
        <authorList>
            <person name="Ju K.-S."/>
            <person name="Doroghazi J.R."/>
            <person name="Metcalf W.W."/>
        </authorList>
    </citation>
    <scope>NUCLEOTIDE SEQUENCE [LARGE SCALE GENOMIC DNA]</scope>
    <source>
        <strain evidence="9">NRRL 3151</strain>
    </source>
</reference>
<organism evidence="8 9">
    <name type="scientific">Streptomyces regalis</name>
    <dbReference type="NCBI Taxonomy" id="68262"/>
    <lineage>
        <taxon>Bacteria</taxon>
        <taxon>Bacillati</taxon>
        <taxon>Actinomycetota</taxon>
        <taxon>Actinomycetes</taxon>
        <taxon>Kitasatosporales</taxon>
        <taxon>Streptomycetaceae</taxon>
        <taxon>Streptomyces</taxon>
    </lineage>
</organism>
<feature type="region of interest" description="Disordered" evidence="5">
    <location>
        <begin position="243"/>
        <end position="267"/>
    </location>
</feature>
<evidence type="ECO:0000256" key="3">
    <source>
        <dbReference type="ARBA" id="ARBA00023125"/>
    </source>
</evidence>
<evidence type="ECO:0000313" key="8">
    <source>
        <dbReference type="EMBL" id="KUL37939.1"/>
    </source>
</evidence>
<comment type="similarity">
    <text evidence="1">In the C-terminal section; belongs to the transposase 35 family.</text>
</comment>
<dbReference type="Pfam" id="PF01385">
    <property type="entry name" value="OrfB_IS605"/>
    <property type="match status" value="1"/>
</dbReference>
<dbReference type="OrthoDB" id="6230307at2"/>
<dbReference type="NCBIfam" id="NF040570">
    <property type="entry name" value="guided_TnpB"/>
    <property type="match status" value="1"/>
</dbReference>
<evidence type="ECO:0000256" key="4">
    <source>
        <dbReference type="ARBA" id="ARBA00023172"/>
    </source>
</evidence>
<evidence type="ECO:0000256" key="2">
    <source>
        <dbReference type="ARBA" id="ARBA00022578"/>
    </source>
</evidence>
<keyword evidence="2" id="KW-0815">Transposition</keyword>
<dbReference type="Proteomes" id="UP000053923">
    <property type="component" value="Unassembled WGS sequence"/>
</dbReference>
<dbReference type="GO" id="GO:0032196">
    <property type="term" value="P:transposition"/>
    <property type="evidence" value="ECO:0007669"/>
    <property type="project" value="UniProtKB-KW"/>
</dbReference>
<dbReference type="Pfam" id="PF07282">
    <property type="entry name" value="Cas12f1-like_TNB"/>
    <property type="match status" value="1"/>
</dbReference>
<dbReference type="AlphaFoldDB" id="A0A0X3UZK2"/>
<dbReference type="RefSeq" id="WP_062703526.1">
    <property type="nucleotide sequence ID" value="NZ_LLZG01000118.1"/>
</dbReference>